<dbReference type="InterPro" id="IPR014720">
    <property type="entry name" value="dsRBD_dom"/>
</dbReference>
<reference evidence="6" key="1">
    <citation type="submission" date="2020-01" db="EMBL/GenBank/DDBJ databases">
        <title>Genome sequence of Kobresia littledalei, the first chromosome-level genome in the family Cyperaceae.</title>
        <authorList>
            <person name="Qu G."/>
        </authorList>
    </citation>
    <scope>NUCLEOTIDE SEQUENCE</scope>
    <source>
        <strain evidence="6">C.B.Clarke</strain>
        <tissue evidence="6">Leaf</tissue>
    </source>
</reference>
<evidence type="ECO:0000313" key="6">
    <source>
        <dbReference type="EMBL" id="KAF3339549.1"/>
    </source>
</evidence>
<dbReference type="GO" id="GO:0003723">
    <property type="term" value="F:RNA binding"/>
    <property type="evidence" value="ECO:0007669"/>
    <property type="project" value="UniProtKB-UniRule"/>
</dbReference>
<dbReference type="SUPFAM" id="SSF54768">
    <property type="entry name" value="dsRNA-binding domain-like"/>
    <property type="match status" value="2"/>
</dbReference>
<dbReference type="PROSITE" id="PS50137">
    <property type="entry name" value="DS_RBD"/>
    <property type="match status" value="1"/>
</dbReference>
<keyword evidence="1" id="KW-0677">Repeat</keyword>
<dbReference type="SMART" id="SM00358">
    <property type="entry name" value="DSRM"/>
    <property type="match status" value="2"/>
</dbReference>
<feature type="domain" description="DRBM" evidence="5">
    <location>
        <begin position="118"/>
        <end position="156"/>
    </location>
</feature>
<protein>
    <submittedName>
        <fullName evidence="6">Double-stranded RNA-binding protein 4</fullName>
    </submittedName>
</protein>
<keyword evidence="7" id="KW-1185">Reference proteome</keyword>
<dbReference type="AlphaFoldDB" id="A0A833RDZ9"/>
<evidence type="ECO:0000256" key="3">
    <source>
        <dbReference type="ARBA" id="ARBA00037597"/>
    </source>
</evidence>
<sequence length="161" mass="17797">MYVFKDKLISYARAHGFDKPNYHLKCQGAPHAPCFRATVDVAGHTFTSPETFNRRKDAEHFISKLAFQSLSHQQVAVAPANVIANNACKSILKEYCDKKGCQDLPLYKTDTHESGPVQKFVSSVTIQGNMYCGPPSKSKKEAEQAAARVAIDSILGTKMNF</sequence>
<dbReference type="Gene3D" id="3.30.160.20">
    <property type="match status" value="2"/>
</dbReference>
<dbReference type="Proteomes" id="UP000623129">
    <property type="component" value="Unassembled WGS sequence"/>
</dbReference>
<evidence type="ECO:0000256" key="1">
    <source>
        <dbReference type="ARBA" id="ARBA00022737"/>
    </source>
</evidence>
<dbReference type="Pfam" id="PF00035">
    <property type="entry name" value="dsrm"/>
    <property type="match status" value="2"/>
</dbReference>
<evidence type="ECO:0000256" key="2">
    <source>
        <dbReference type="ARBA" id="ARBA00022884"/>
    </source>
</evidence>
<gene>
    <name evidence="6" type="ORF">FCM35_KLT15320</name>
</gene>
<dbReference type="PANTHER" id="PTHR46031">
    <property type="match status" value="1"/>
</dbReference>
<dbReference type="PANTHER" id="PTHR46031:SF37">
    <property type="entry name" value="DRBM DOMAIN-CONTAINING PROTEIN"/>
    <property type="match status" value="1"/>
</dbReference>
<name>A0A833RDZ9_9POAL</name>
<accession>A0A833RDZ9</accession>
<organism evidence="6 7">
    <name type="scientific">Carex littledalei</name>
    <dbReference type="NCBI Taxonomy" id="544730"/>
    <lineage>
        <taxon>Eukaryota</taxon>
        <taxon>Viridiplantae</taxon>
        <taxon>Streptophyta</taxon>
        <taxon>Embryophyta</taxon>
        <taxon>Tracheophyta</taxon>
        <taxon>Spermatophyta</taxon>
        <taxon>Magnoliopsida</taxon>
        <taxon>Liliopsida</taxon>
        <taxon>Poales</taxon>
        <taxon>Cyperaceae</taxon>
        <taxon>Cyperoideae</taxon>
        <taxon>Cariceae</taxon>
        <taxon>Carex</taxon>
        <taxon>Carex subgen. Euthyceras</taxon>
    </lineage>
</organism>
<dbReference type="OrthoDB" id="620161at2759"/>
<evidence type="ECO:0000256" key="4">
    <source>
        <dbReference type="PROSITE-ProRule" id="PRU00266"/>
    </source>
</evidence>
<comment type="function">
    <text evidence="3">Binds double-stranded RNA.</text>
</comment>
<evidence type="ECO:0000313" key="7">
    <source>
        <dbReference type="Proteomes" id="UP000623129"/>
    </source>
</evidence>
<keyword evidence="2 4" id="KW-0694">RNA-binding</keyword>
<evidence type="ECO:0000259" key="5">
    <source>
        <dbReference type="PROSITE" id="PS50137"/>
    </source>
</evidence>
<comment type="caution">
    <text evidence="6">The sequence shown here is derived from an EMBL/GenBank/DDBJ whole genome shotgun (WGS) entry which is preliminary data.</text>
</comment>
<dbReference type="EMBL" id="SWLB01000003">
    <property type="protein sequence ID" value="KAF3339549.1"/>
    <property type="molecule type" value="Genomic_DNA"/>
</dbReference>
<proteinExistence type="predicted"/>